<keyword evidence="4" id="KW-0131">Cell cycle</keyword>
<evidence type="ECO:0000313" key="7">
    <source>
        <dbReference type="Proteomes" id="UP000192708"/>
    </source>
</evidence>
<evidence type="ECO:0000256" key="4">
    <source>
        <dbReference type="ARBA" id="ARBA00023306"/>
    </source>
</evidence>
<accession>A0A1W1ZIP7</accession>
<reference evidence="6 7" key="1">
    <citation type="submission" date="2017-04" db="EMBL/GenBank/DDBJ databases">
        <authorList>
            <person name="Afonso C.L."/>
            <person name="Miller P.J."/>
            <person name="Scott M.A."/>
            <person name="Spackman E."/>
            <person name="Goraichik I."/>
            <person name="Dimitrov K.M."/>
            <person name="Suarez D.L."/>
            <person name="Swayne D.E."/>
        </authorList>
    </citation>
    <scope>NUCLEOTIDE SEQUENCE [LARGE SCALE GENOMIC DNA]</scope>
    <source>
        <strain evidence="6 7">VK13</strain>
    </source>
</reference>
<dbReference type="STRING" id="1938817.SAMN06296008_105148"/>
<dbReference type="InterPro" id="IPR036388">
    <property type="entry name" value="WH-like_DNA-bd_sf"/>
</dbReference>
<protein>
    <submittedName>
        <fullName evidence="6">Condensin subunit ScpB</fullName>
    </submittedName>
</protein>
<dbReference type="InterPro" id="IPR036390">
    <property type="entry name" value="WH_DNA-bd_sf"/>
</dbReference>
<dbReference type="InterPro" id="IPR005234">
    <property type="entry name" value="ScpB_csome_segregation"/>
</dbReference>
<dbReference type="EMBL" id="FWXJ01000005">
    <property type="protein sequence ID" value="SMC47918.1"/>
    <property type="molecule type" value="Genomic_DNA"/>
</dbReference>
<dbReference type="PANTHER" id="PTHR34298">
    <property type="entry name" value="SEGREGATION AND CONDENSATION PROTEIN B"/>
    <property type="match status" value="1"/>
</dbReference>
<dbReference type="RefSeq" id="WP_084283299.1">
    <property type="nucleotide sequence ID" value="NZ_FWXJ01000005.1"/>
</dbReference>
<name>A0A1W1ZIP7_9BURK</name>
<evidence type="ECO:0000256" key="3">
    <source>
        <dbReference type="ARBA" id="ARBA00022829"/>
    </source>
</evidence>
<dbReference type="SUPFAM" id="SSF46785">
    <property type="entry name" value="Winged helix' DNA-binding domain"/>
    <property type="match status" value="2"/>
</dbReference>
<evidence type="ECO:0000256" key="2">
    <source>
        <dbReference type="ARBA" id="ARBA00022618"/>
    </source>
</evidence>
<feature type="compositionally biased region" description="Polar residues" evidence="5">
    <location>
        <begin position="234"/>
        <end position="244"/>
    </location>
</feature>
<keyword evidence="3" id="KW-0159">Chromosome partition</keyword>
<dbReference type="NCBIfam" id="TIGR00281">
    <property type="entry name" value="SMC-Scp complex subunit ScpB"/>
    <property type="match status" value="1"/>
</dbReference>
<dbReference type="AlphaFoldDB" id="A0A1W1ZIP7"/>
<sequence length="244" mass="27727">MIENHYKLVLETALLCSTEPLSLNELGRLYGDEVTPENIIVWINQLQNDWAEKGLELVQAGTGWRFQSRLSMREYLDRLNFEKPPKYSRAVMETLAIIAYRQPVTRGEIEEIRGVAVSSQIIRQLEDRNWIEVIGHKDTVGRPALFATTKQFLDDMAITGLKYLPPLDDGTPVADIAQQVINFEEVMQDTPPDLVHEVVEVTELQETTFQNSSEAEPPIDDLSPSEVVTREENSSSITEIKNNE</sequence>
<feature type="region of interest" description="Disordered" evidence="5">
    <location>
        <begin position="207"/>
        <end position="244"/>
    </location>
</feature>
<dbReference type="GO" id="GO:0051304">
    <property type="term" value="P:chromosome separation"/>
    <property type="evidence" value="ECO:0007669"/>
    <property type="project" value="InterPro"/>
</dbReference>
<dbReference type="OrthoDB" id="9806226at2"/>
<keyword evidence="7" id="KW-1185">Reference proteome</keyword>
<dbReference type="Pfam" id="PF04079">
    <property type="entry name" value="SMC_ScpB"/>
    <property type="match status" value="1"/>
</dbReference>
<gene>
    <name evidence="6" type="ORF">SAMN06296008_105148</name>
</gene>
<evidence type="ECO:0000313" key="6">
    <source>
        <dbReference type="EMBL" id="SMC47918.1"/>
    </source>
</evidence>
<dbReference type="Gene3D" id="1.10.10.10">
    <property type="entry name" value="Winged helix-like DNA-binding domain superfamily/Winged helix DNA-binding domain"/>
    <property type="match status" value="2"/>
</dbReference>
<dbReference type="Proteomes" id="UP000192708">
    <property type="component" value="Unassembled WGS sequence"/>
</dbReference>
<organism evidence="6 7">
    <name type="scientific">Polynucleobacter kasalickyi</name>
    <dbReference type="NCBI Taxonomy" id="1938817"/>
    <lineage>
        <taxon>Bacteria</taxon>
        <taxon>Pseudomonadati</taxon>
        <taxon>Pseudomonadota</taxon>
        <taxon>Betaproteobacteria</taxon>
        <taxon>Burkholderiales</taxon>
        <taxon>Burkholderiaceae</taxon>
        <taxon>Polynucleobacter</taxon>
    </lineage>
</organism>
<dbReference type="GO" id="GO:0051301">
    <property type="term" value="P:cell division"/>
    <property type="evidence" value="ECO:0007669"/>
    <property type="project" value="UniProtKB-KW"/>
</dbReference>
<keyword evidence="2" id="KW-0132">Cell division</keyword>
<keyword evidence="1" id="KW-0963">Cytoplasm</keyword>
<evidence type="ECO:0000256" key="5">
    <source>
        <dbReference type="SAM" id="MobiDB-lite"/>
    </source>
</evidence>
<evidence type="ECO:0000256" key="1">
    <source>
        <dbReference type="ARBA" id="ARBA00022490"/>
    </source>
</evidence>
<dbReference type="PANTHER" id="PTHR34298:SF2">
    <property type="entry name" value="SEGREGATION AND CONDENSATION PROTEIN B"/>
    <property type="match status" value="1"/>
</dbReference>
<proteinExistence type="predicted"/>